<gene>
    <name evidence="6" type="primary">LOC106458444</name>
</gene>
<evidence type="ECO:0000256" key="2">
    <source>
        <dbReference type="ARBA" id="ARBA00022900"/>
    </source>
</evidence>
<dbReference type="InterPro" id="IPR036880">
    <property type="entry name" value="Kunitz_BPTI_sf"/>
</dbReference>
<dbReference type="CDD" id="cd00109">
    <property type="entry name" value="Kunitz-type"/>
    <property type="match status" value="4"/>
</dbReference>
<dbReference type="Gene3D" id="4.10.410.10">
    <property type="entry name" value="Pancreatic trypsin inhibitor Kunitz domain"/>
    <property type="match status" value="5"/>
</dbReference>
<evidence type="ECO:0000313" key="5">
    <source>
        <dbReference type="Proteomes" id="UP000694941"/>
    </source>
</evidence>
<dbReference type="Pfam" id="PF00014">
    <property type="entry name" value="Kunitz_BPTI"/>
    <property type="match status" value="5"/>
</dbReference>
<dbReference type="Proteomes" id="UP000694941">
    <property type="component" value="Unplaced"/>
</dbReference>
<organism evidence="5 6">
    <name type="scientific">Limulus polyphemus</name>
    <name type="common">Atlantic horseshoe crab</name>
    <dbReference type="NCBI Taxonomy" id="6850"/>
    <lineage>
        <taxon>Eukaryota</taxon>
        <taxon>Metazoa</taxon>
        <taxon>Ecdysozoa</taxon>
        <taxon>Arthropoda</taxon>
        <taxon>Chelicerata</taxon>
        <taxon>Merostomata</taxon>
        <taxon>Xiphosura</taxon>
        <taxon>Limulidae</taxon>
        <taxon>Limulus</taxon>
    </lineage>
</organism>
<reference evidence="6" key="1">
    <citation type="submission" date="2025-08" db="UniProtKB">
        <authorList>
            <consortium name="RefSeq"/>
        </authorList>
    </citation>
    <scope>IDENTIFICATION</scope>
    <source>
        <tissue evidence="6">Muscle</tissue>
    </source>
</reference>
<dbReference type="PANTHER" id="PTHR10083">
    <property type="entry name" value="KUNITZ-TYPE PROTEASE INHIBITOR-RELATED"/>
    <property type="match status" value="1"/>
</dbReference>
<dbReference type="SMART" id="SM00131">
    <property type="entry name" value="KU"/>
    <property type="match status" value="5"/>
</dbReference>
<proteinExistence type="predicted"/>
<dbReference type="InterPro" id="IPR050098">
    <property type="entry name" value="TFPI/VKTCI-like"/>
</dbReference>
<sequence length="375" mass="42177">LTGRKAGSHLEVDTFCHLPSDSGPCRAAIRNYYYNSANKRCEEFIYGGCEGNKNNFKTKEECEETCGSETHTSNHNVLTGRKAGRHLEPDNFCHLPSDSGPCRAAFRKYYYNSEDKRCEEFIYGGCEGNENNFKTKEECEETCGSETHTSNHNVLTGIKPDSHLETNAFCHLPSDSGPCRAAVRNYYYNSENKQCEVFIYGGCEGNENNFKTKQECEETCGSETHAPVIPASNVLTGRKAGSHLEANTFCHLPSDSGPCRAAFRNYYYNSENKRCEVFIYGGCEGNENNFKTKEECEETCGSETHARVIPASNEICKEPKEPGICYGYTIRYYYDISRQRCESFVYGGCGGNQNNFNTREECEKTCMESADHSES</sequence>
<feature type="domain" description="BPTI/Kunitz inhibitor" evidence="4">
    <location>
        <begin position="170"/>
        <end position="220"/>
    </location>
</feature>
<evidence type="ECO:0000313" key="6">
    <source>
        <dbReference type="RefSeq" id="XP_013773410.2"/>
    </source>
</evidence>
<accession>A0ABM1B2E4</accession>
<keyword evidence="1" id="KW-0646">Protease inhibitor</keyword>
<feature type="domain" description="BPTI/Kunitz inhibitor" evidence="4">
    <location>
        <begin position="16"/>
        <end position="66"/>
    </location>
</feature>
<evidence type="ECO:0000256" key="3">
    <source>
        <dbReference type="ARBA" id="ARBA00023157"/>
    </source>
</evidence>
<dbReference type="PROSITE" id="PS50279">
    <property type="entry name" value="BPTI_KUNITZ_2"/>
    <property type="match status" value="5"/>
</dbReference>
<dbReference type="SUPFAM" id="SSF57362">
    <property type="entry name" value="BPTI-like"/>
    <property type="match status" value="5"/>
</dbReference>
<dbReference type="PANTHER" id="PTHR10083:SF374">
    <property type="entry name" value="BPTI_KUNITZ INHIBITOR DOMAIN-CONTAINING PROTEIN"/>
    <property type="match status" value="1"/>
</dbReference>
<protein>
    <submittedName>
        <fullName evidence="6">Tissue factor pathway inhibitor-like</fullName>
    </submittedName>
</protein>
<dbReference type="PROSITE" id="PS00280">
    <property type="entry name" value="BPTI_KUNITZ_1"/>
    <property type="match status" value="3"/>
</dbReference>
<dbReference type="RefSeq" id="XP_013773410.2">
    <property type="nucleotide sequence ID" value="XM_013917956.2"/>
</dbReference>
<feature type="domain" description="BPTI/Kunitz inhibitor" evidence="4">
    <location>
        <begin position="93"/>
        <end position="143"/>
    </location>
</feature>
<name>A0ABM1B2E4_LIMPO</name>
<dbReference type="InterPro" id="IPR020901">
    <property type="entry name" value="Prtase_inh_Kunz-CS"/>
</dbReference>
<evidence type="ECO:0000256" key="1">
    <source>
        <dbReference type="ARBA" id="ARBA00022690"/>
    </source>
</evidence>
<keyword evidence="5" id="KW-1185">Reference proteome</keyword>
<evidence type="ECO:0000259" key="4">
    <source>
        <dbReference type="PROSITE" id="PS50279"/>
    </source>
</evidence>
<feature type="domain" description="BPTI/Kunitz inhibitor" evidence="4">
    <location>
        <begin position="316"/>
        <end position="366"/>
    </location>
</feature>
<keyword evidence="2" id="KW-0722">Serine protease inhibitor</keyword>
<dbReference type="PRINTS" id="PR00759">
    <property type="entry name" value="BASICPTASE"/>
</dbReference>
<keyword evidence="3" id="KW-1015">Disulfide bond</keyword>
<dbReference type="GeneID" id="106458444"/>
<feature type="non-terminal residue" evidence="6">
    <location>
        <position position="1"/>
    </location>
</feature>
<dbReference type="InterPro" id="IPR002223">
    <property type="entry name" value="Kunitz_BPTI"/>
</dbReference>
<feature type="domain" description="BPTI/Kunitz inhibitor" evidence="4">
    <location>
        <begin position="250"/>
        <end position="300"/>
    </location>
</feature>